<dbReference type="EMBL" id="LJJR01000025">
    <property type="protein sequence ID" value="KPD28922.1"/>
    <property type="molecule type" value="Genomic_DNA"/>
</dbReference>
<name>A0A0N0IQ89_THESC</name>
<dbReference type="Pfam" id="PF00528">
    <property type="entry name" value="BPD_transp_1"/>
    <property type="match status" value="1"/>
</dbReference>
<dbReference type="AlphaFoldDB" id="A0A0N0IQ89"/>
<evidence type="ECO:0000256" key="1">
    <source>
        <dbReference type="ARBA" id="ARBA00004651"/>
    </source>
</evidence>
<evidence type="ECO:0000256" key="5">
    <source>
        <dbReference type="ARBA" id="ARBA00022692"/>
    </source>
</evidence>
<feature type="transmembrane region" description="Helical" evidence="8">
    <location>
        <begin position="245"/>
        <end position="266"/>
    </location>
</feature>
<feature type="transmembrane region" description="Helical" evidence="8">
    <location>
        <begin position="141"/>
        <end position="161"/>
    </location>
</feature>
<evidence type="ECO:0000256" key="3">
    <source>
        <dbReference type="ARBA" id="ARBA00022448"/>
    </source>
</evidence>
<protein>
    <submittedName>
        <fullName evidence="10 11">ABC transporter permease</fullName>
    </submittedName>
</protein>
<evidence type="ECO:0000256" key="7">
    <source>
        <dbReference type="ARBA" id="ARBA00023136"/>
    </source>
</evidence>
<evidence type="ECO:0000313" key="12">
    <source>
        <dbReference type="Proteomes" id="UP000053099"/>
    </source>
</evidence>
<comment type="subcellular location">
    <subcellularLocation>
        <location evidence="1 8">Cell membrane</location>
        <topology evidence="1 8">Multi-pass membrane protein</topology>
    </subcellularLocation>
</comment>
<evidence type="ECO:0000256" key="4">
    <source>
        <dbReference type="ARBA" id="ARBA00022475"/>
    </source>
</evidence>
<feature type="transmembrane region" description="Helical" evidence="8">
    <location>
        <begin position="15"/>
        <end position="40"/>
    </location>
</feature>
<evidence type="ECO:0000256" key="6">
    <source>
        <dbReference type="ARBA" id="ARBA00022989"/>
    </source>
</evidence>
<dbReference type="SUPFAM" id="SSF161098">
    <property type="entry name" value="MetI-like"/>
    <property type="match status" value="1"/>
</dbReference>
<dbReference type="Proteomes" id="UP000053099">
    <property type="component" value="Unassembled WGS sequence"/>
</dbReference>
<dbReference type="InterPro" id="IPR000515">
    <property type="entry name" value="MetI-like"/>
</dbReference>
<keyword evidence="6 8" id="KW-1133">Transmembrane helix</keyword>
<feature type="transmembrane region" description="Helical" evidence="8">
    <location>
        <begin position="272"/>
        <end position="292"/>
    </location>
</feature>
<feature type="transmembrane region" description="Helical" evidence="8">
    <location>
        <begin position="216"/>
        <end position="238"/>
    </location>
</feature>
<organism evidence="10 12">
    <name type="scientific">Thermus scotoductus</name>
    <dbReference type="NCBI Taxonomy" id="37636"/>
    <lineage>
        <taxon>Bacteria</taxon>
        <taxon>Thermotogati</taxon>
        <taxon>Deinococcota</taxon>
        <taxon>Deinococci</taxon>
        <taxon>Thermales</taxon>
        <taxon>Thermaceae</taxon>
        <taxon>Thermus</taxon>
    </lineage>
</organism>
<comment type="caution">
    <text evidence="10">The sequence shown here is derived from an EMBL/GenBank/DDBJ whole genome shotgun (WGS) entry which is preliminary data.</text>
</comment>
<comment type="similarity">
    <text evidence="2">Belongs to the binding-protein-dependent transport system permease family. CysTW subfamily.</text>
</comment>
<dbReference type="Proteomes" id="UP000287467">
    <property type="component" value="Unassembled WGS sequence"/>
</dbReference>
<dbReference type="Gene3D" id="1.10.3720.10">
    <property type="entry name" value="MetI-like"/>
    <property type="match status" value="1"/>
</dbReference>
<dbReference type="PANTHER" id="PTHR42929:SF1">
    <property type="entry name" value="INNER MEMBRANE ABC TRANSPORTER PERMEASE PROTEIN YDCU-RELATED"/>
    <property type="match status" value="1"/>
</dbReference>
<feature type="domain" description="ABC transmembrane type-1" evidence="9">
    <location>
        <begin position="76"/>
        <end position="293"/>
    </location>
</feature>
<evidence type="ECO:0000259" key="9">
    <source>
        <dbReference type="PROSITE" id="PS50928"/>
    </source>
</evidence>
<evidence type="ECO:0000256" key="2">
    <source>
        <dbReference type="ARBA" id="ARBA00007069"/>
    </source>
</evidence>
<dbReference type="GO" id="GO:0055085">
    <property type="term" value="P:transmembrane transport"/>
    <property type="evidence" value="ECO:0007669"/>
    <property type="project" value="InterPro"/>
</dbReference>
<feature type="transmembrane region" description="Helical" evidence="8">
    <location>
        <begin position="111"/>
        <end position="129"/>
    </location>
</feature>
<reference evidence="10 12" key="1">
    <citation type="submission" date="2015-09" db="EMBL/GenBank/DDBJ databases">
        <title>Draft genome sequence of Thermus scotoductus strain K1 isolated from a geothermal spring in Nagorno-Karabakh, Armenia.</title>
        <authorList>
            <person name="Saghatelyan A."/>
            <person name="Poghosyan L."/>
            <person name="Panosyan H."/>
            <person name="Birkeland N.-K."/>
        </authorList>
    </citation>
    <scope>NUCLEOTIDE SEQUENCE [LARGE SCALE GENOMIC DNA]</scope>
    <source>
        <strain evidence="10 12">K1</strain>
    </source>
</reference>
<feature type="transmembrane region" description="Helical" evidence="8">
    <location>
        <begin position="75"/>
        <end position="99"/>
    </location>
</feature>
<dbReference type="CDD" id="cd06261">
    <property type="entry name" value="TM_PBP2"/>
    <property type="match status" value="1"/>
</dbReference>
<keyword evidence="4" id="KW-1003">Cell membrane</keyword>
<dbReference type="GO" id="GO:0005886">
    <property type="term" value="C:plasma membrane"/>
    <property type="evidence" value="ECO:0007669"/>
    <property type="project" value="UniProtKB-SubCell"/>
</dbReference>
<feature type="transmembrane region" description="Helical" evidence="8">
    <location>
        <begin position="173"/>
        <end position="196"/>
    </location>
</feature>
<evidence type="ECO:0000313" key="11">
    <source>
        <dbReference type="EMBL" id="RTI54305.1"/>
    </source>
</evidence>
<sequence length="302" mass="32914">MLGLLADRLYMHPRLLLFVLLVPPFLWIGVLYLGSLFLFLSHAFFRIDDFTGQIQYRPTLQTLGAVLTTPANLDIVLRTLAMAVLTTLACMVLALPVAVYVSFHTQGLQRLIWLLLIVLPLWSSYLIRVYSGKLILAQEGILAWVAGRLGLEGVLASLLSTPLLGGPSLSSSYFGLLLVFTYIWLPYMILPVQNALDRVPKNLLQAASDLGATPWLAFRTVVLPLAVPGLAAGSIFTFSLTLGDYIIPTLLGPPGYFVGQMVYIQQGTAGDLPLAAAFSLVPVALVAVYLRLARKLGAFENL</sequence>
<keyword evidence="3 8" id="KW-0813">Transport</keyword>
<dbReference type="InterPro" id="IPR035906">
    <property type="entry name" value="MetI-like_sf"/>
</dbReference>
<gene>
    <name evidence="10" type="ORF">AN926_08575</name>
    <name evidence="11" type="ORF">CSW14_07495</name>
</gene>
<dbReference type="PATRIC" id="fig|37636.3.peg.902"/>
<keyword evidence="7 8" id="KW-0472">Membrane</keyword>
<dbReference type="PROSITE" id="PS50928">
    <property type="entry name" value="ABC_TM1"/>
    <property type="match status" value="1"/>
</dbReference>
<dbReference type="RefSeq" id="WP_015717180.1">
    <property type="nucleotide sequence ID" value="NZ_PEMW01000222.1"/>
</dbReference>
<reference evidence="11 13" key="2">
    <citation type="journal article" date="2019" name="Extremophiles">
        <title>Biogeography of thermophiles and predominance of Thermus scotoductus in domestic water heaters.</title>
        <authorList>
            <person name="Wilpiszeski R.L."/>
            <person name="Zhang Z."/>
            <person name="House C.H."/>
        </authorList>
    </citation>
    <scope>NUCLEOTIDE SEQUENCE [LARGE SCALE GENOMIC DNA]</scope>
    <source>
        <strain evidence="11 13">1_S1</strain>
    </source>
</reference>
<keyword evidence="5 8" id="KW-0812">Transmembrane</keyword>
<evidence type="ECO:0000313" key="10">
    <source>
        <dbReference type="EMBL" id="KPD28922.1"/>
    </source>
</evidence>
<accession>A0A0N0IQ89</accession>
<proteinExistence type="inferred from homology"/>
<dbReference type="PANTHER" id="PTHR42929">
    <property type="entry name" value="INNER MEMBRANE ABC TRANSPORTER PERMEASE PROTEIN YDCU-RELATED-RELATED"/>
    <property type="match status" value="1"/>
</dbReference>
<dbReference type="EMBL" id="PEMW01000222">
    <property type="protein sequence ID" value="RTI54305.1"/>
    <property type="molecule type" value="Genomic_DNA"/>
</dbReference>
<evidence type="ECO:0000313" key="13">
    <source>
        <dbReference type="Proteomes" id="UP000287467"/>
    </source>
</evidence>
<evidence type="ECO:0000256" key="8">
    <source>
        <dbReference type="RuleBase" id="RU363032"/>
    </source>
</evidence>